<dbReference type="Gramene" id="Pp3c10_5530V3.2">
    <property type="protein sequence ID" value="Pp3c10_5530V3.2"/>
    <property type="gene ID" value="Pp3c10_5530"/>
</dbReference>
<dbReference type="Gramene" id="Pp3c10_5530V3.4">
    <property type="protein sequence ID" value="Pp3c10_5530V3.4"/>
    <property type="gene ID" value="Pp3c10_5530"/>
</dbReference>
<dbReference type="GeneID" id="112288050"/>
<dbReference type="Gramene" id="Pp3c10_5530V3.3">
    <property type="protein sequence ID" value="Pp3c10_5530V3.3"/>
    <property type="gene ID" value="Pp3c10_5530"/>
</dbReference>
<dbReference type="EnsemblPlants" id="Pp3c10_5530V3.2">
    <property type="protein sequence ID" value="Pp3c10_5530V3.2"/>
    <property type="gene ID" value="Pp3c10_5530"/>
</dbReference>
<dbReference type="EnsemblPlants" id="Pp3c10_5530V3.7">
    <property type="protein sequence ID" value="Pp3c10_5530V3.7"/>
    <property type="gene ID" value="Pp3c10_5530"/>
</dbReference>
<evidence type="ECO:0000259" key="2">
    <source>
        <dbReference type="PROSITE" id="PS51840"/>
    </source>
</evidence>
<feature type="region of interest" description="Disordered" evidence="1">
    <location>
        <begin position="232"/>
        <end position="254"/>
    </location>
</feature>
<dbReference type="Gramene" id="Pp3c10_5530V3.6">
    <property type="protein sequence ID" value="Pp3c10_5530V3.6"/>
    <property type="gene ID" value="Pp3c10_5530"/>
</dbReference>
<protein>
    <recommendedName>
        <fullName evidence="2">C2 NT-type domain-containing protein</fullName>
    </recommendedName>
</protein>
<dbReference type="OrthoDB" id="733571at2759"/>
<dbReference type="KEGG" id="ppp:112288050"/>
<evidence type="ECO:0000313" key="3">
    <source>
        <dbReference type="EMBL" id="PNR46350.1"/>
    </source>
</evidence>
<dbReference type="PROSITE" id="PS51840">
    <property type="entry name" value="C2_NT"/>
    <property type="match status" value="1"/>
</dbReference>
<dbReference type="PANTHER" id="PTHR31182:SF21">
    <property type="entry name" value="C2 NT-TYPE DOMAIN-CONTAINING PROTEIN"/>
    <property type="match status" value="1"/>
</dbReference>
<dbReference type="FunCoup" id="A0A2K1JXV4">
    <property type="interactions" value="853"/>
</dbReference>
<accession>A0A2K1JXV4</accession>
<dbReference type="EMBL" id="ABEU02000010">
    <property type="protein sequence ID" value="PNR46350.1"/>
    <property type="molecule type" value="Genomic_DNA"/>
</dbReference>
<dbReference type="Gramene" id="Pp3c10_5530V3.1">
    <property type="protein sequence ID" value="Pp3c10_5530V3.1"/>
    <property type="gene ID" value="Pp3c10_5530"/>
</dbReference>
<dbReference type="RefSeq" id="XP_024387603.1">
    <property type="nucleotide sequence ID" value="XM_024531835.2"/>
</dbReference>
<dbReference type="InterPro" id="IPR019448">
    <property type="entry name" value="NT-C2"/>
</dbReference>
<sequence length="754" mass="83391">MVIKVMKWPLRQLFSKKYQVNLVLNTLEGLPTSDSDEAKVYVDLKWKGPKSALGSRFRTMKREKTNALRVENSGDVTWDQEFEHVCVLTNDKDGVFQPWHVYLVLCKALADNSKGKVSVLGTAVLDLGALAFSGTCSNNYTVLPVTSKSGDCYSEASFRVTYSFSELRTVYEAGFESVHRLMGPAMACIGGAPYNWDPEDDDVVKVHPDVEKKKKSSKELSKEQVLGLKSKKNLQLEDVDPSDGGKFSPRSDGSVQDALDLFDSDWVDDSEVEEYGEEIETANIGQFVSYGTLTGVNLVVEGALPHHADEAANTATDEIEGRDTIYSRAAFMAVPKVNAAPEEVSTSETAEIASQGSLMSMLSWRKRKLSFRSPRSRGEPLLNKAYGEEGGDEIDWHRRQAESSSEFPDITRRKSEDSLALVAGALDFGETLFAVGTWEQKDLISRDGRTQLSTKVFFASFDQRSESAAGESACTALVAVIADWLHKHPSLVPSKAEFDMLIREGSAEWRNLCTVEAFINRFADRHFDLETVLEAAVRPLSVVPEKSFVGFFVPEGVTHESLEFLQDVMSFDSIWAEVERAGPAIYIVSWNDHFFVLKLEEDRCYIIDTLGERLQEGGEEAYILQFDAETTLSPAPTPKSEDSKVAVQSEETAAEVSDSLASVKVGSGSETISSPDTVALSSETPMELVVSAKSFNGGRSSCCQFIKDFFAALPLRELQSDIKKGLLENVPLHQRLQVEFHYTTSRPCSELVPV</sequence>
<dbReference type="AlphaFoldDB" id="A0A2K1JXV4"/>
<dbReference type="RefSeq" id="XP_024387600.1">
    <property type="nucleotide sequence ID" value="XM_024531832.2"/>
</dbReference>
<dbReference type="OMA" id="TLAYANW"/>
<dbReference type="RefSeq" id="XP_024387599.1">
    <property type="nucleotide sequence ID" value="XM_024531831.2"/>
</dbReference>
<dbReference type="Pfam" id="PF10358">
    <property type="entry name" value="NT-C2"/>
    <property type="match status" value="1"/>
</dbReference>
<dbReference type="EnsemblPlants" id="Pp3c10_5530V3.1">
    <property type="protein sequence ID" value="Pp3c10_5530V3.1"/>
    <property type="gene ID" value="Pp3c10_5530"/>
</dbReference>
<dbReference type="EnsemblPlants" id="Pp3c10_5530V3.3">
    <property type="protein sequence ID" value="Pp3c10_5530V3.3"/>
    <property type="gene ID" value="Pp3c10_5530"/>
</dbReference>
<dbReference type="PaxDb" id="3218-PP1S51_52V6.1"/>
<reference evidence="3 5" key="2">
    <citation type="journal article" date="2018" name="Plant J.">
        <title>The Physcomitrella patens chromosome-scale assembly reveals moss genome structure and evolution.</title>
        <authorList>
            <person name="Lang D."/>
            <person name="Ullrich K.K."/>
            <person name="Murat F."/>
            <person name="Fuchs J."/>
            <person name="Jenkins J."/>
            <person name="Haas F.B."/>
            <person name="Piednoel M."/>
            <person name="Gundlach H."/>
            <person name="Van Bel M."/>
            <person name="Meyberg R."/>
            <person name="Vives C."/>
            <person name="Morata J."/>
            <person name="Symeonidi A."/>
            <person name="Hiss M."/>
            <person name="Muchero W."/>
            <person name="Kamisugi Y."/>
            <person name="Saleh O."/>
            <person name="Blanc G."/>
            <person name="Decker E.L."/>
            <person name="van Gessel N."/>
            <person name="Grimwood J."/>
            <person name="Hayes R.D."/>
            <person name="Graham S.W."/>
            <person name="Gunter L.E."/>
            <person name="McDaniel S.F."/>
            <person name="Hoernstein S.N.W."/>
            <person name="Larsson A."/>
            <person name="Li F.W."/>
            <person name="Perroud P.F."/>
            <person name="Phillips J."/>
            <person name="Ranjan P."/>
            <person name="Rokshar D.S."/>
            <person name="Rothfels C.J."/>
            <person name="Schneider L."/>
            <person name="Shu S."/>
            <person name="Stevenson D.W."/>
            <person name="Thummler F."/>
            <person name="Tillich M."/>
            <person name="Villarreal Aguilar J.C."/>
            <person name="Widiez T."/>
            <person name="Wong G.K."/>
            <person name="Wymore A."/>
            <person name="Zhang Y."/>
            <person name="Zimmer A.D."/>
            <person name="Quatrano R.S."/>
            <person name="Mayer K.F.X."/>
            <person name="Goodstein D."/>
            <person name="Casacuberta J.M."/>
            <person name="Vandepoele K."/>
            <person name="Reski R."/>
            <person name="Cuming A.C."/>
            <person name="Tuskan G.A."/>
            <person name="Maumus F."/>
            <person name="Salse J."/>
            <person name="Schmutz J."/>
            <person name="Rensing S.A."/>
        </authorList>
    </citation>
    <scope>NUCLEOTIDE SEQUENCE [LARGE SCALE GENOMIC DNA]</scope>
    <source>
        <strain evidence="4 5">cv. Gransden 2004</strain>
    </source>
</reference>
<dbReference type="Gramene" id="Pp3c10_5530V3.5">
    <property type="protein sequence ID" value="Pp3c10_5530V3.5"/>
    <property type="gene ID" value="Pp3c10_5530"/>
</dbReference>
<dbReference type="EnsemblPlants" id="Pp3c10_5530V3.4">
    <property type="protein sequence ID" value="Pp3c10_5530V3.4"/>
    <property type="gene ID" value="Pp3c10_5530"/>
</dbReference>
<reference evidence="3 5" key="1">
    <citation type="journal article" date="2008" name="Science">
        <title>The Physcomitrella genome reveals evolutionary insights into the conquest of land by plants.</title>
        <authorList>
            <person name="Rensing S."/>
            <person name="Lang D."/>
            <person name="Zimmer A."/>
            <person name="Terry A."/>
            <person name="Salamov A."/>
            <person name="Shapiro H."/>
            <person name="Nishiyama T."/>
            <person name="Perroud P.-F."/>
            <person name="Lindquist E."/>
            <person name="Kamisugi Y."/>
            <person name="Tanahashi T."/>
            <person name="Sakakibara K."/>
            <person name="Fujita T."/>
            <person name="Oishi K."/>
            <person name="Shin-I T."/>
            <person name="Kuroki Y."/>
            <person name="Toyoda A."/>
            <person name="Suzuki Y."/>
            <person name="Hashimoto A."/>
            <person name="Yamaguchi K."/>
            <person name="Sugano A."/>
            <person name="Kohara Y."/>
            <person name="Fujiyama A."/>
            <person name="Anterola A."/>
            <person name="Aoki S."/>
            <person name="Ashton N."/>
            <person name="Barbazuk W.B."/>
            <person name="Barker E."/>
            <person name="Bennetzen J."/>
            <person name="Bezanilla M."/>
            <person name="Blankenship R."/>
            <person name="Cho S.H."/>
            <person name="Dutcher S."/>
            <person name="Estelle M."/>
            <person name="Fawcett J.A."/>
            <person name="Gundlach H."/>
            <person name="Hanada K."/>
            <person name="Heyl A."/>
            <person name="Hicks K.A."/>
            <person name="Hugh J."/>
            <person name="Lohr M."/>
            <person name="Mayer K."/>
            <person name="Melkozernov A."/>
            <person name="Murata T."/>
            <person name="Nelson D."/>
            <person name="Pils B."/>
            <person name="Prigge M."/>
            <person name="Reiss B."/>
            <person name="Renner T."/>
            <person name="Rombauts S."/>
            <person name="Rushton P."/>
            <person name="Sanderfoot A."/>
            <person name="Schween G."/>
            <person name="Shiu S.-H."/>
            <person name="Stueber K."/>
            <person name="Theodoulou F.L."/>
            <person name="Tu H."/>
            <person name="Van de Peer Y."/>
            <person name="Verrier P.J."/>
            <person name="Waters E."/>
            <person name="Wood A."/>
            <person name="Yang L."/>
            <person name="Cove D."/>
            <person name="Cuming A."/>
            <person name="Hasebe M."/>
            <person name="Lucas S."/>
            <person name="Mishler D.B."/>
            <person name="Reski R."/>
            <person name="Grigoriev I."/>
            <person name="Quatrano R.S."/>
            <person name="Boore J.L."/>
        </authorList>
    </citation>
    <scope>NUCLEOTIDE SEQUENCE [LARGE SCALE GENOMIC DNA]</scope>
    <source>
        <strain evidence="4 5">cv. Gransden 2004</strain>
    </source>
</reference>
<organism evidence="3">
    <name type="scientific">Physcomitrium patens</name>
    <name type="common">Spreading-leaved earth moss</name>
    <name type="synonym">Physcomitrella patens</name>
    <dbReference type="NCBI Taxonomy" id="3218"/>
    <lineage>
        <taxon>Eukaryota</taxon>
        <taxon>Viridiplantae</taxon>
        <taxon>Streptophyta</taxon>
        <taxon>Embryophyta</taxon>
        <taxon>Bryophyta</taxon>
        <taxon>Bryophytina</taxon>
        <taxon>Bryopsida</taxon>
        <taxon>Funariidae</taxon>
        <taxon>Funariales</taxon>
        <taxon>Funariaceae</taxon>
        <taxon>Physcomitrium</taxon>
    </lineage>
</organism>
<evidence type="ECO:0000256" key="1">
    <source>
        <dbReference type="SAM" id="MobiDB-lite"/>
    </source>
</evidence>
<dbReference type="PANTHER" id="PTHR31182">
    <property type="entry name" value="C2 NT-TYPE DOMAIN-CONTAINING PROTEIN"/>
    <property type="match status" value="1"/>
</dbReference>
<dbReference type="RefSeq" id="XP_073392683.1">
    <property type="nucleotide sequence ID" value="XM_073536582.1"/>
</dbReference>
<evidence type="ECO:0000313" key="4">
    <source>
        <dbReference type="EnsemblPlants" id="Pp3c10_5530V3.1"/>
    </source>
</evidence>
<gene>
    <name evidence="4" type="primary">LOC112288050</name>
    <name evidence="3" type="ORF">PHYPA_013469</name>
</gene>
<proteinExistence type="predicted"/>
<name>A0A2K1JXV4_PHYPA</name>
<evidence type="ECO:0000313" key="5">
    <source>
        <dbReference type="Proteomes" id="UP000006727"/>
    </source>
</evidence>
<keyword evidence="5" id="KW-1185">Reference proteome</keyword>
<feature type="domain" description="C2 NT-type" evidence="2">
    <location>
        <begin position="8"/>
        <end position="166"/>
    </location>
</feature>
<dbReference type="RefSeq" id="XP_073392684.1">
    <property type="nucleotide sequence ID" value="XM_073536583.1"/>
</dbReference>
<dbReference type="EnsemblPlants" id="Pp3c10_5530V3.6">
    <property type="protein sequence ID" value="Pp3c10_5530V3.6"/>
    <property type="gene ID" value="Pp3c10_5530"/>
</dbReference>
<dbReference type="Gramene" id="Pp3c10_5530V3.7">
    <property type="protein sequence ID" value="Pp3c10_5530V3.7"/>
    <property type="gene ID" value="Pp3c10_5530"/>
</dbReference>
<dbReference type="Proteomes" id="UP000006727">
    <property type="component" value="Chromosome 10"/>
</dbReference>
<dbReference type="EnsemblPlants" id="Pp3c10_5530V3.5">
    <property type="protein sequence ID" value="Pp3c10_5530V3.5"/>
    <property type="gene ID" value="Pp3c10_5530"/>
</dbReference>
<reference evidence="4" key="3">
    <citation type="submission" date="2020-12" db="UniProtKB">
        <authorList>
            <consortium name="EnsemblPlants"/>
        </authorList>
    </citation>
    <scope>IDENTIFICATION</scope>
</reference>